<organism evidence="1">
    <name type="scientific">Rhizophora mucronata</name>
    <name type="common">Asiatic mangrove</name>
    <dbReference type="NCBI Taxonomy" id="61149"/>
    <lineage>
        <taxon>Eukaryota</taxon>
        <taxon>Viridiplantae</taxon>
        <taxon>Streptophyta</taxon>
        <taxon>Embryophyta</taxon>
        <taxon>Tracheophyta</taxon>
        <taxon>Spermatophyta</taxon>
        <taxon>Magnoliopsida</taxon>
        <taxon>eudicotyledons</taxon>
        <taxon>Gunneridae</taxon>
        <taxon>Pentapetalae</taxon>
        <taxon>rosids</taxon>
        <taxon>fabids</taxon>
        <taxon>Malpighiales</taxon>
        <taxon>Rhizophoraceae</taxon>
        <taxon>Rhizophora</taxon>
    </lineage>
</organism>
<reference evidence="1" key="1">
    <citation type="submission" date="2018-02" db="EMBL/GenBank/DDBJ databases">
        <title>Rhizophora mucronata_Transcriptome.</title>
        <authorList>
            <person name="Meera S.P."/>
            <person name="Sreeshan A."/>
            <person name="Augustine A."/>
        </authorList>
    </citation>
    <scope>NUCLEOTIDE SEQUENCE</scope>
    <source>
        <tissue evidence="1">Leaf</tissue>
    </source>
</reference>
<evidence type="ECO:0000313" key="1">
    <source>
        <dbReference type="EMBL" id="MBW82375.1"/>
    </source>
</evidence>
<sequence length="51" mass="5834">MMAYCIYGMLLYVSTPDNLFLVACGKAFDNQRFHECCQCFCYPLVVDALVI</sequence>
<accession>A0A2P2IMD8</accession>
<dbReference type="AlphaFoldDB" id="A0A2P2IMD8"/>
<protein>
    <submittedName>
        <fullName evidence="1">Uncharacterized protein</fullName>
    </submittedName>
</protein>
<proteinExistence type="predicted"/>
<name>A0A2P2IMD8_RHIMU</name>
<dbReference type="EMBL" id="GGEC01001892">
    <property type="protein sequence ID" value="MBW82375.1"/>
    <property type="molecule type" value="Transcribed_RNA"/>
</dbReference>